<gene>
    <name evidence="1" type="ORF">RV045_12560</name>
</gene>
<keyword evidence="1" id="KW-0456">Lyase</keyword>
<comment type="caution">
    <text evidence="1">The sequence shown here is derived from an EMBL/GenBank/DDBJ whole genome shotgun (WGS) entry which is preliminary data.</text>
</comment>
<name>A0ACC6P4Y4_9BURK</name>
<dbReference type="EMBL" id="JAWDIE010000022">
    <property type="protein sequence ID" value="MEJ7139250.1"/>
    <property type="molecule type" value="Genomic_DNA"/>
</dbReference>
<protein>
    <submittedName>
        <fullName evidence="1">Lytic transglycosylase domain-containing protein</fullName>
        <ecNumber evidence="1">4.2.2.n1</ecNumber>
    </submittedName>
</protein>
<dbReference type="EC" id="4.2.2.n1" evidence="1"/>
<organism evidence="1 2">
    <name type="scientific">Amphibiibacter pelophylacis</name>
    <dbReference type="NCBI Taxonomy" id="1799477"/>
    <lineage>
        <taxon>Bacteria</taxon>
        <taxon>Pseudomonadati</taxon>
        <taxon>Pseudomonadota</taxon>
        <taxon>Betaproteobacteria</taxon>
        <taxon>Burkholderiales</taxon>
        <taxon>Sphaerotilaceae</taxon>
        <taxon>Amphibiibacter</taxon>
    </lineage>
</organism>
<evidence type="ECO:0000313" key="1">
    <source>
        <dbReference type="EMBL" id="MEJ7139250.1"/>
    </source>
</evidence>
<proteinExistence type="predicted"/>
<reference evidence="1" key="1">
    <citation type="submission" date="2023-10" db="EMBL/GenBank/DDBJ databases">
        <title>Amphibacter perezi, gen. nov., sp. nov. a novel taxa of the family Comamonadaceae, class Betaproteobacteria isolated from the skin microbiota of Pelophylax perezi from different populations.</title>
        <authorList>
            <person name="Costa S."/>
            <person name="Proenca D.N."/>
            <person name="Lopes I."/>
            <person name="Morais P.V."/>
        </authorList>
    </citation>
    <scope>NUCLEOTIDE SEQUENCE</scope>
    <source>
        <strain evidence="1">SL12-8</strain>
    </source>
</reference>
<dbReference type="Proteomes" id="UP001364695">
    <property type="component" value="Unassembled WGS sequence"/>
</dbReference>
<sequence length="231" mass="25328">MSLLTDLPSAATDTPLDPLSRRRLLGGALRWSLGAGLLPLAAGAQAQYGYGGKGQAEEPLGNAVRTALSAAVSNGAPPVPVLPTPEMQAQYGRWFAAMNARLQGRMDDDLDRQDFLATVWYESRRAGLEIALVLGLIQVESAFRKYAVSSVGARGYMQVMPFWMRLIGNGDVSLLFRMQTNLRFGCVILRHYIDRENGDLFMALGRYNGSRGRSAYPDAVFGARQRWIMPA</sequence>
<accession>A0ACC6P4Y4</accession>
<evidence type="ECO:0000313" key="2">
    <source>
        <dbReference type="Proteomes" id="UP001364695"/>
    </source>
</evidence>
<keyword evidence="2" id="KW-1185">Reference proteome</keyword>